<dbReference type="AlphaFoldDB" id="A0A1G1X202"/>
<gene>
    <name evidence="1" type="ORF">A3D99_02125</name>
</gene>
<evidence type="ECO:0000313" key="1">
    <source>
        <dbReference type="EMBL" id="OGY34032.1"/>
    </source>
</evidence>
<dbReference type="EMBL" id="MHHR01000023">
    <property type="protein sequence ID" value="OGY34032.1"/>
    <property type="molecule type" value="Genomic_DNA"/>
</dbReference>
<accession>A0A1G1X202</accession>
<evidence type="ECO:0000313" key="2">
    <source>
        <dbReference type="Proteomes" id="UP000177528"/>
    </source>
</evidence>
<comment type="caution">
    <text evidence="1">The sequence shown here is derived from an EMBL/GenBank/DDBJ whole genome shotgun (WGS) entry which is preliminary data.</text>
</comment>
<sequence>MILVCQFGTCTFTFGFTRCLFGKGTHHFGSSIGKELLMSQAVLSARGPSANTSSRRRVISNFTLHTIVSEAKRQDPPIRIRADTDRIVCGCYNCTHHGDISLGQSVRLVMTGKGVTMLLHTSCSLEDGMEEQRLPKQELIDAIQRVPGVERLTGPMKPR</sequence>
<organism evidence="1 2">
    <name type="scientific">Candidatus Andersenbacteria bacterium RIFCSPHIGHO2_12_FULL_45_11</name>
    <dbReference type="NCBI Taxonomy" id="1797281"/>
    <lineage>
        <taxon>Bacteria</taxon>
        <taxon>Candidatus Anderseniibacteriota</taxon>
    </lineage>
</organism>
<reference evidence="1 2" key="1">
    <citation type="journal article" date="2016" name="Nat. Commun.">
        <title>Thousands of microbial genomes shed light on interconnected biogeochemical processes in an aquifer system.</title>
        <authorList>
            <person name="Anantharaman K."/>
            <person name="Brown C.T."/>
            <person name="Hug L.A."/>
            <person name="Sharon I."/>
            <person name="Castelle C.J."/>
            <person name="Probst A.J."/>
            <person name="Thomas B.C."/>
            <person name="Singh A."/>
            <person name="Wilkins M.J."/>
            <person name="Karaoz U."/>
            <person name="Brodie E.L."/>
            <person name="Williams K.H."/>
            <person name="Hubbard S.S."/>
            <person name="Banfield J.F."/>
        </authorList>
    </citation>
    <scope>NUCLEOTIDE SEQUENCE [LARGE SCALE GENOMIC DNA]</scope>
</reference>
<protein>
    <submittedName>
        <fullName evidence="1">Uncharacterized protein</fullName>
    </submittedName>
</protein>
<dbReference type="Proteomes" id="UP000177528">
    <property type="component" value="Unassembled WGS sequence"/>
</dbReference>
<name>A0A1G1X202_9BACT</name>
<proteinExistence type="predicted"/>